<organism evidence="2 3">
    <name type="scientific">Halopelagius inordinatus</name>
    <dbReference type="NCBI Taxonomy" id="553467"/>
    <lineage>
        <taxon>Archaea</taxon>
        <taxon>Methanobacteriati</taxon>
        <taxon>Methanobacteriota</taxon>
        <taxon>Stenosarchaea group</taxon>
        <taxon>Halobacteria</taxon>
        <taxon>Halobacteriales</taxon>
        <taxon>Haloferacaceae</taxon>
    </lineage>
</organism>
<keyword evidence="3" id="KW-1185">Reference proteome</keyword>
<feature type="region of interest" description="Disordered" evidence="1">
    <location>
        <begin position="249"/>
        <end position="271"/>
    </location>
</feature>
<feature type="compositionally biased region" description="Basic and acidic residues" evidence="1">
    <location>
        <begin position="259"/>
        <end position="270"/>
    </location>
</feature>
<accession>A0A1I2W3W2</accession>
<name>A0A1I2W3W2_9EURY</name>
<reference evidence="3" key="1">
    <citation type="submission" date="2016-10" db="EMBL/GenBank/DDBJ databases">
        <authorList>
            <person name="Varghese N."/>
            <person name="Submissions S."/>
        </authorList>
    </citation>
    <scope>NUCLEOTIDE SEQUENCE [LARGE SCALE GENOMIC DNA]</scope>
    <source>
        <strain evidence="3">CGMCC 1.7739</strain>
    </source>
</reference>
<proteinExistence type="predicted"/>
<gene>
    <name evidence="2" type="ORF">SAMN04488063_3370</name>
</gene>
<evidence type="ECO:0000313" key="2">
    <source>
        <dbReference type="EMBL" id="SFG94766.1"/>
    </source>
</evidence>
<evidence type="ECO:0000313" key="3">
    <source>
        <dbReference type="Proteomes" id="UP000198876"/>
    </source>
</evidence>
<feature type="region of interest" description="Disordered" evidence="1">
    <location>
        <begin position="191"/>
        <end position="213"/>
    </location>
</feature>
<dbReference type="EMBL" id="FOOQ01000007">
    <property type="protein sequence ID" value="SFG94766.1"/>
    <property type="molecule type" value="Genomic_DNA"/>
</dbReference>
<dbReference type="Proteomes" id="UP000198876">
    <property type="component" value="Unassembled WGS sequence"/>
</dbReference>
<dbReference type="AlphaFoldDB" id="A0A1I2W3W2"/>
<feature type="region of interest" description="Disordered" evidence="1">
    <location>
        <begin position="49"/>
        <end position="75"/>
    </location>
</feature>
<protein>
    <recommendedName>
        <fullName evidence="4">DUF2971 domain-containing protein</fullName>
    </recommendedName>
</protein>
<sequence length="382" mass="43966">MTSGDSSRRPVTGKNTEWMIPSDQMIIRRYKPLRHFAGTLENGFRAGQAEGYEEREGQASEPAREHEKQRSERTESMILNNGEEMDLASGIEQAREAARENYYASCWRLGTDEDPEIWEAYADGRGVAIETTYRQIEEFIAPDQEDLYMGIVRYLDYEEEFTPTGIPYVLYFYKHRTFDSEQEFRVLTNRGGNPIIRTDGQEMPPESRPDNPSHVNLSADMDALINRVILSLGADDELRAEVEETLDEHGVSAPVVPSRLDDPAPHHETYDTELGGAANYEASEGYLDDLIDRFVEETDWDVWNTVDVIQLNQREKLHPRTVFVECFRYVDDLPDRSEYGQEHLNYEVRAHRVVDGEYQDTFLNDPAEETDEELAEADNPSE</sequence>
<evidence type="ECO:0000256" key="1">
    <source>
        <dbReference type="SAM" id="MobiDB-lite"/>
    </source>
</evidence>
<feature type="compositionally biased region" description="Basic and acidic residues" evidence="1">
    <location>
        <begin position="52"/>
        <end position="75"/>
    </location>
</feature>
<evidence type="ECO:0008006" key="4">
    <source>
        <dbReference type="Google" id="ProtNLM"/>
    </source>
</evidence>